<dbReference type="PROSITE" id="PS52029">
    <property type="entry name" value="LD_TPASE"/>
    <property type="match status" value="1"/>
</dbReference>
<dbReference type="GO" id="GO:0005576">
    <property type="term" value="C:extracellular region"/>
    <property type="evidence" value="ECO:0007669"/>
    <property type="project" value="TreeGrafter"/>
</dbReference>
<feature type="chain" id="PRO_5038861070" evidence="8">
    <location>
        <begin position="23"/>
        <end position="317"/>
    </location>
</feature>
<feature type="signal peptide" evidence="8">
    <location>
        <begin position="1"/>
        <end position="22"/>
    </location>
</feature>
<dbReference type="STRING" id="392015.SAMN05421543_11127"/>
<evidence type="ECO:0000259" key="9">
    <source>
        <dbReference type="PROSITE" id="PS52029"/>
    </source>
</evidence>
<feature type="active site" description="Nucleophile" evidence="6">
    <location>
        <position position="293"/>
    </location>
</feature>
<feature type="compositionally biased region" description="Polar residues" evidence="7">
    <location>
        <begin position="54"/>
        <end position="65"/>
    </location>
</feature>
<feature type="active site" description="Proton donor/acceptor" evidence="6">
    <location>
        <position position="278"/>
    </location>
</feature>
<evidence type="ECO:0000256" key="7">
    <source>
        <dbReference type="SAM" id="MobiDB-lite"/>
    </source>
</evidence>
<evidence type="ECO:0000256" key="5">
    <source>
        <dbReference type="ARBA" id="ARBA00023316"/>
    </source>
</evidence>
<accession>A0A1I7JPC3</accession>
<dbReference type="GO" id="GO:0071972">
    <property type="term" value="F:peptidoglycan L,D-transpeptidase activity"/>
    <property type="evidence" value="ECO:0007669"/>
    <property type="project" value="TreeGrafter"/>
</dbReference>
<dbReference type="InterPro" id="IPR050979">
    <property type="entry name" value="LD-transpeptidase"/>
</dbReference>
<dbReference type="Gene3D" id="1.10.101.10">
    <property type="entry name" value="PGBD-like superfamily/PGBD"/>
    <property type="match status" value="1"/>
</dbReference>
<dbReference type="RefSeq" id="WP_074952719.1">
    <property type="nucleotide sequence ID" value="NZ_FPBV01000011.1"/>
</dbReference>
<evidence type="ECO:0000313" key="10">
    <source>
        <dbReference type="EMBL" id="SFU87044.1"/>
    </source>
</evidence>
<dbReference type="InterPro" id="IPR036366">
    <property type="entry name" value="PGBDSf"/>
</dbReference>
<dbReference type="EMBL" id="FPBV01000011">
    <property type="protein sequence ID" value="SFU87044.1"/>
    <property type="molecule type" value="Genomic_DNA"/>
</dbReference>
<keyword evidence="10" id="KW-0378">Hydrolase</keyword>
<dbReference type="GO" id="GO:0018104">
    <property type="term" value="P:peptidoglycan-protein cross-linking"/>
    <property type="evidence" value="ECO:0007669"/>
    <property type="project" value="TreeGrafter"/>
</dbReference>
<name>A0A1I7JPC3_9BACL</name>
<comment type="pathway">
    <text evidence="1 6">Cell wall biogenesis; peptidoglycan biosynthesis.</text>
</comment>
<dbReference type="AlphaFoldDB" id="A0A1I7JPC3"/>
<dbReference type="SUPFAM" id="SSF47090">
    <property type="entry name" value="PGBD-like"/>
    <property type="match status" value="1"/>
</dbReference>
<dbReference type="UniPathway" id="UPA00219"/>
<keyword evidence="3 6" id="KW-0133">Cell shape</keyword>
<dbReference type="Pfam" id="PF01471">
    <property type="entry name" value="PG_binding_1"/>
    <property type="match status" value="1"/>
</dbReference>
<reference evidence="11" key="1">
    <citation type="submission" date="2016-10" db="EMBL/GenBank/DDBJ databases">
        <authorList>
            <person name="Varghese N."/>
        </authorList>
    </citation>
    <scope>NUCLEOTIDE SEQUENCE [LARGE SCALE GENOMIC DNA]</scope>
    <source>
        <strain evidence="11">DSM 17980</strain>
    </source>
</reference>
<feature type="region of interest" description="Disordered" evidence="7">
    <location>
        <begin position="35"/>
        <end position="77"/>
    </location>
</feature>
<evidence type="ECO:0000256" key="3">
    <source>
        <dbReference type="ARBA" id="ARBA00022960"/>
    </source>
</evidence>
<sequence length="317" mass="34026">MRSFVRSFVMMLLLASALCVNACAPWRTAQPSALKPLANSTPDARAFPAPGPDNSASGNQGNTGNPADPSPNPGAVAALPLLQAGSKGPAVERLQQLLGELGYLPMRWVPDGPEPQTLDDEYRAVQSPPKGQWRPAYPNTPPALTALWEESSFNTLVRGAVMTFQEAKGLGTDGVVGPQTWNALLKDALAEHQNPFGYTFVVVNTRVPQTVTVWWNGKTVLASPANAGIAQSPTVRGTFPVYLRYRTQTMSGVTPWGEHYSDPGVPYVSYFYGGEAVHGFVRASYGTPQSLGCVELPVDKAAVAWGYMHYGTLVHVQ</sequence>
<dbReference type="SUPFAM" id="SSF141523">
    <property type="entry name" value="L,D-transpeptidase catalytic domain-like"/>
    <property type="match status" value="1"/>
</dbReference>
<organism evidence="10 11">
    <name type="scientific">Alicyclobacillus macrosporangiidus</name>
    <dbReference type="NCBI Taxonomy" id="392015"/>
    <lineage>
        <taxon>Bacteria</taxon>
        <taxon>Bacillati</taxon>
        <taxon>Bacillota</taxon>
        <taxon>Bacilli</taxon>
        <taxon>Bacillales</taxon>
        <taxon>Alicyclobacillaceae</taxon>
        <taxon>Alicyclobacillus</taxon>
    </lineage>
</organism>
<dbReference type="InterPro" id="IPR002477">
    <property type="entry name" value="Peptidoglycan-bd-like"/>
</dbReference>
<keyword evidence="5 6" id="KW-0961">Cell wall biogenesis/degradation</keyword>
<feature type="domain" description="L,D-TPase catalytic" evidence="9">
    <location>
        <begin position="200"/>
        <end position="317"/>
    </location>
</feature>
<evidence type="ECO:0000256" key="8">
    <source>
        <dbReference type="SAM" id="SignalP"/>
    </source>
</evidence>
<keyword evidence="8" id="KW-0732">Signal</keyword>
<protein>
    <submittedName>
        <fullName evidence="10">Peptidoglycan-binding (PGRP) domain of peptidoglycan hydrolases-containing protein</fullName>
    </submittedName>
</protein>
<dbReference type="Pfam" id="PF03734">
    <property type="entry name" value="YkuD"/>
    <property type="match status" value="1"/>
</dbReference>
<keyword evidence="2" id="KW-0808">Transferase</keyword>
<dbReference type="PANTHER" id="PTHR30582:SF2">
    <property type="entry name" value="L,D-TRANSPEPTIDASE YCIB-RELATED"/>
    <property type="match status" value="1"/>
</dbReference>
<dbReference type="InterPro" id="IPR036365">
    <property type="entry name" value="PGBD-like_sf"/>
</dbReference>
<evidence type="ECO:0000256" key="2">
    <source>
        <dbReference type="ARBA" id="ARBA00022679"/>
    </source>
</evidence>
<gene>
    <name evidence="10" type="ORF">SAMN05421543_11127</name>
</gene>
<evidence type="ECO:0000256" key="4">
    <source>
        <dbReference type="ARBA" id="ARBA00022984"/>
    </source>
</evidence>
<evidence type="ECO:0000313" key="11">
    <source>
        <dbReference type="Proteomes" id="UP000183508"/>
    </source>
</evidence>
<keyword evidence="11" id="KW-1185">Reference proteome</keyword>
<evidence type="ECO:0000256" key="1">
    <source>
        <dbReference type="ARBA" id="ARBA00004752"/>
    </source>
</evidence>
<dbReference type="GO" id="GO:0008360">
    <property type="term" value="P:regulation of cell shape"/>
    <property type="evidence" value="ECO:0007669"/>
    <property type="project" value="UniProtKB-UniRule"/>
</dbReference>
<proteinExistence type="predicted"/>
<dbReference type="CDD" id="cd16913">
    <property type="entry name" value="YkuD_like"/>
    <property type="match status" value="1"/>
</dbReference>
<dbReference type="GO" id="GO:0016740">
    <property type="term" value="F:transferase activity"/>
    <property type="evidence" value="ECO:0007669"/>
    <property type="project" value="UniProtKB-KW"/>
</dbReference>
<dbReference type="Gene3D" id="2.40.440.10">
    <property type="entry name" value="L,D-transpeptidase catalytic domain-like"/>
    <property type="match status" value="1"/>
</dbReference>
<keyword evidence="4 6" id="KW-0573">Peptidoglycan synthesis</keyword>
<dbReference type="Proteomes" id="UP000183508">
    <property type="component" value="Unassembled WGS sequence"/>
</dbReference>
<dbReference type="GO" id="GO:0071555">
    <property type="term" value="P:cell wall organization"/>
    <property type="evidence" value="ECO:0007669"/>
    <property type="project" value="UniProtKB-UniRule"/>
</dbReference>
<dbReference type="InterPro" id="IPR038063">
    <property type="entry name" value="Transpep_catalytic_dom"/>
</dbReference>
<dbReference type="PANTHER" id="PTHR30582">
    <property type="entry name" value="L,D-TRANSPEPTIDASE"/>
    <property type="match status" value="1"/>
</dbReference>
<dbReference type="InterPro" id="IPR005490">
    <property type="entry name" value="LD_TPept_cat_dom"/>
</dbReference>
<evidence type="ECO:0000256" key="6">
    <source>
        <dbReference type="PROSITE-ProRule" id="PRU01373"/>
    </source>
</evidence>